<dbReference type="EMBL" id="AGNL01018684">
    <property type="protein sequence ID" value="EJK62694.1"/>
    <property type="molecule type" value="Genomic_DNA"/>
</dbReference>
<keyword evidence="1" id="KW-0175">Coiled coil</keyword>
<evidence type="ECO:0000313" key="3">
    <source>
        <dbReference type="Proteomes" id="UP000266841"/>
    </source>
</evidence>
<feature type="coiled-coil region" evidence="1">
    <location>
        <begin position="346"/>
        <end position="387"/>
    </location>
</feature>
<dbReference type="eggNOG" id="ENOG502QYAX">
    <property type="taxonomic scope" value="Eukaryota"/>
</dbReference>
<dbReference type="Gene3D" id="1.20.5.1160">
    <property type="entry name" value="Vasodilator-stimulated phosphoprotein"/>
    <property type="match status" value="1"/>
</dbReference>
<comment type="caution">
    <text evidence="2">The sequence shown here is derived from an EMBL/GenBank/DDBJ whole genome shotgun (WGS) entry which is preliminary data.</text>
</comment>
<keyword evidence="3" id="KW-1185">Reference proteome</keyword>
<sequence length="521" mass="59139">MEAGSSDSAGLVTEISEVIDSTLVCRQHSSKAGCCKVDEVDLLRGALHRRNELLGAILKAYHRDVLVIKESLYRAGRHGFAVDDPNISCGEGKHEENSLSSVPSVDLRETLRLFSPHECDLRVSPCYHCGGTVEIIHRESSRLAECKHIIREMKARDEELRLEMVDVKVRAQLDRERVVEEAKNHTEHRQSLLEEIVDLGRRVSDRDDLFAEVERLTLEKNRLRQELKRHEPVLQEHICLKVEVQKAKDECNILSAELKSQADEYVRLRKQHEALIVDMKRSGQEIGRLEQALAATRKDYEAEGKKCDQLAHDLAKSKTRASEIEACLQKAQFAYDEMAYDFDEERDSLKENIECLESTCSDLKSNIARLESESINHACEAAELRKRISSTLEGARRRGSISFVPQNTEAAFDKTDDLFREVHTLRQKCAGQSNLLLSCIRSLYENCLFQERKLLLDNGGSLHKNAQTLHHQFEVNGAAKSVLDHLDSADESDAIDWVSILSSDTDQRHILGNLENRIRIG</sequence>
<proteinExistence type="predicted"/>
<dbReference type="AlphaFoldDB" id="K0SCS2"/>
<accession>K0SCS2</accession>
<dbReference type="OrthoDB" id="72944at2759"/>
<feature type="coiled-coil region" evidence="1">
    <location>
        <begin position="175"/>
        <end position="271"/>
    </location>
</feature>
<gene>
    <name evidence="2" type="ORF">THAOC_16683</name>
</gene>
<evidence type="ECO:0000256" key="1">
    <source>
        <dbReference type="SAM" id="Coils"/>
    </source>
</evidence>
<evidence type="ECO:0000313" key="2">
    <source>
        <dbReference type="EMBL" id="EJK62694.1"/>
    </source>
</evidence>
<feature type="non-terminal residue" evidence="2">
    <location>
        <position position="521"/>
    </location>
</feature>
<organism evidence="2 3">
    <name type="scientific">Thalassiosira oceanica</name>
    <name type="common">Marine diatom</name>
    <dbReference type="NCBI Taxonomy" id="159749"/>
    <lineage>
        <taxon>Eukaryota</taxon>
        <taxon>Sar</taxon>
        <taxon>Stramenopiles</taxon>
        <taxon>Ochrophyta</taxon>
        <taxon>Bacillariophyta</taxon>
        <taxon>Coscinodiscophyceae</taxon>
        <taxon>Thalassiosirophycidae</taxon>
        <taxon>Thalassiosirales</taxon>
        <taxon>Thalassiosiraceae</taxon>
        <taxon>Thalassiosira</taxon>
    </lineage>
</organism>
<dbReference type="Proteomes" id="UP000266841">
    <property type="component" value="Unassembled WGS sequence"/>
</dbReference>
<reference evidence="2 3" key="1">
    <citation type="journal article" date="2012" name="Genome Biol.">
        <title>Genome and low-iron response of an oceanic diatom adapted to chronic iron limitation.</title>
        <authorList>
            <person name="Lommer M."/>
            <person name="Specht M."/>
            <person name="Roy A.S."/>
            <person name="Kraemer L."/>
            <person name="Andreson R."/>
            <person name="Gutowska M.A."/>
            <person name="Wolf J."/>
            <person name="Bergner S.V."/>
            <person name="Schilhabel M.B."/>
            <person name="Klostermeier U.C."/>
            <person name="Beiko R.G."/>
            <person name="Rosenstiel P."/>
            <person name="Hippler M."/>
            <person name="Laroche J."/>
        </authorList>
    </citation>
    <scope>NUCLEOTIDE SEQUENCE [LARGE SCALE GENOMIC DNA]</scope>
    <source>
        <strain evidence="2 3">CCMP1005</strain>
    </source>
</reference>
<name>K0SCS2_THAOC</name>
<protein>
    <submittedName>
        <fullName evidence="2">Uncharacterized protein</fullName>
    </submittedName>
</protein>